<dbReference type="GO" id="GO:0016788">
    <property type="term" value="F:hydrolase activity, acting on ester bonds"/>
    <property type="evidence" value="ECO:0007669"/>
    <property type="project" value="InterPro"/>
</dbReference>
<accession>X1K9H8</accession>
<comment type="caution">
    <text evidence="1">The sequence shown here is derived from an EMBL/GenBank/DDBJ whole genome shotgun (WGS) entry which is preliminary data.</text>
</comment>
<organism evidence="1">
    <name type="scientific">marine sediment metagenome</name>
    <dbReference type="NCBI Taxonomy" id="412755"/>
    <lineage>
        <taxon>unclassified sequences</taxon>
        <taxon>metagenomes</taxon>
        <taxon>ecological metagenomes</taxon>
    </lineage>
</organism>
<dbReference type="InterPro" id="IPR008947">
    <property type="entry name" value="PLipase_C/P1_nuclease_dom_sf"/>
</dbReference>
<feature type="non-terminal residue" evidence="1">
    <location>
        <position position="1"/>
    </location>
</feature>
<dbReference type="EMBL" id="BARV01011013">
    <property type="protein sequence ID" value="GAI03258.1"/>
    <property type="molecule type" value="Genomic_DNA"/>
</dbReference>
<evidence type="ECO:0000313" key="1">
    <source>
        <dbReference type="EMBL" id="GAI03258.1"/>
    </source>
</evidence>
<gene>
    <name evidence="1" type="ORF">S06H3_21079</name>
</gene>
<protein>
    <submittedName>
        <fullName evidence="1">Uncharacterized protein</fullName>
    </submittedName>
</protein>
<name>X1K9H8_9ZZZZ</name>
<proteinExistence type="predicted"/>
<dbReference type="SUPFAM" id="SSF48537">
    <property type="entry name" value="Phospholipase C/P1 nuclease"/>
    <property type="match status" value="1"/>
</dbReference>
<sequence length="261" mass="30437">LGDFPLAFYLREQRRTAYTGDLSAASVKSLSLSPTFSARQIATIFFMLSHYIADAYMPLHCDYRDYSRPKKVRPIPPRLHPSIEERWEKSFPKERIIGVGKYSRDSVDDIVLNLPKISVIKEEKYKLSGADGLKKSNNDVWKEMVNICRVSYALSRVWIDKEDTENKKSGYDDVRDLIRRKGEEEFADITNRIFHDAVESVARIWLLVWGKFVKKPKILYTGNRDKNHMEVHLHTCPWLELVKNTNKVKFTNLIDAHKKGF</sequence>
<reference evidence="1" key="1">
    <citation type="journal article" date="2014" name="Front. Microbiol.">
        <title>High frequency of phylogenetically diverse reductive dehalogenase-homologous genes in deep subseafloor sedimentary metagenomes.</title>
        <authorList>
            <person name="Kawai M."/>
            <person name="Futagami T."/>
            <person name="Toyoda A."/>
            <person name="Takaki Y."/>
            <person name="Nishi S."/>
            <person name="Hori S."/>
            <person name="Arai W."/>
            <person name="Tsubouchi T."/>
            <person name="Morono Y."/>
            <person name="Uchiyama I."/>
            <person name="Ito T."/>
            <person name="Fujiyama A."/>
            <person name="Inagaki F."/>
            <person name="Takami H."/>
        </authorList>
    </citation>
    <scope>NUCLEOTIDE SEQUENCE</scope>
    <source>
        <strain evidence="1">Expedition CK06-06</strain>
    </source>
</reference>
<dbReference type="AlphaFoldDB" id="X1K9H8"/>
<feature type="non-terminal residue" evidence="1">
    <location>
        <position position="261"/>
    </location>
</feature>